<sequence length="283" mass="31664">MNCIHFLKTGASDCIILQSGAHFAMIDAAEDTDYPPNKPLLNYPGYEEQVVEYLLKNCAGEDGIVRLDFVLGTHAHSDHIGGFDTVILNDKIIIEKAFLKPYDQSGINFFERTQWDNQEVYTQMYDALVKKGVPICEDFEDYSLKLGELKVTFFNGSPVRRRRKTGENENSVVTLVECGGCRALLAGDMNIKCGGEKKISKQVGKVDLLKVGHHGYEYSSSRVWLQTLDPDIAVILNEKKNVHKTVAARFKKYTHAAVYTSVECGGIKAVFENGKINIETNIM</sequence>
<gene>
    <name evidence="1" type="ORF">IAA48_08080</name>
</gene>
<reference evidence="1" key="2">
    <citation type="submission" date="2021-04" db="EMBL/GenBank/DDBJ databases">
        <authorList>
            <person name="Gilroy R."/>
        </authorList>
    </citation>
    <scope>NUCLEOTIDE SEQUENCE</scope>
    <source>
        <strain evidence="1">421</strain>
    </source>
</reference>
<dbReference type="PANTHER" id="PTHR30619">
    <property type="entry name" value="DNA INTERNALIZATION/COMPETENCE PROTEIN COMEC/REC2"/>
    <property type="match status" value="1"/>
</dbReference>
<dbReference type="InterPro" id="IPR036866">
    <property type="entry name" value="RibonucZ/Hydroxyglut_hydro"/>
</dbReference>
<comment type="caution">
    <text evidence="1">The sequence shown here is derived from an EMBL/GenBank/DDBJ whole genome shotgun (WGS) entry which is preliminary data.</text>
</comment>
<evidence type="ECO:0000313" key="2">
    <source>
        <dbReference type="Proteomes" id="UP000824205"/>
    </source>
</evidence>
<dbReference type="AlphaFoldDB" id="A0A9D1RGY8"/>
<dbReference type="PANTHER" id="PTHR30619:SF7">
    <property type="entry name" value="BETA-LACTAMASE DOMAIN PROTEIN"/>
    <property type="match status" value="1"/>
</dbReference>
<protein>
    <recommendedName>
        <fullName evidence="3">Metallo-beta-lactamase domain-containing protein</fullName>
    </recommendedName>
</protein>
<organism evidence="1 2">
    <name type="scientific">Candidatus Eubacterium faecipullorum</name>
    <dbReference type="NCBI Taxonomy" id="2838571"/>
    <lineage>
        <taxon>Bacteria</taxon>
        <taxon>Bacillati</taxon>
        <taxon>Bacillota</taxon>
        <taxon>Clostridia</taxon>
        <taxon>Eubacteriales</taxon>
        <taxon>Eubacteriaceae</taxon>
        <taxon>Eubacterium</taxon>
    </lineage>
</organism>
<evidence type="ECO:0000313" key="1">
    <source>
        <dbReference type="EMBL" id="HIW86437.1"/>
    </source>
</evidence>
<reference evidence="1" key="1">
    <citation type="journal article" date="2021" name="PeerJ">
        <title>Extensive microbial diversity within the chicken gut microbiome revealed by metagenomics and culture.</title>
        <authorList>
            <person name="Gilroy R."/>
            <person name="Ravi A."/>
            <person name="Getino M."/>
            <person name="Pursley I."/>
            <person name="Horton D.L."/>
            <person name="Alikhan N.F."/>
            <person name="Baker D."/>
            <person name="Gharbi K."/>
            <person name="Hall N."/>
            <person name="Watson M."/>
            <person name="Adriaenssens E.M."/>
            <person name="Foster-Nyarko E."/>
            <person name="Jarju S."/>
            <person name="Secka A."/>
            <person name="Antonio M."/>
            <person name="Oren A."/>
            <person name="Chaudhuri R.R."/>
            <person name="La Ragione R."/>
            <person name="Hildebrand F."/>
            <person name="Pallen M.J."/>
        </authorList>
    </citation>
    <scope>NUCLEOTIDE SEQUENCE</scope>
    <source>
        <strain evidence="1">421</strain>
    </source>
</reference>
<dbReference type="Proteomes" id="UP000824205">
    <property type="component" value="Unassembled WGS sequence"/>
</dbReference>
<dbReference type="EMBL" id="DXGE01000034">
    <property type="protein sequence ID" value="HIW86437.1"/>
    <property type="molecule type" value="Genomic_DNA"/>
</dbReference>
<dbReference type="Gene3D" id="3.60.15.10">
    <property type="entry name" value="Ribonuclease Z/Hydroxyacylglutathione hydrolase-like"/>
    <property type="match status" value="1"/>
</dbReference>
<name>A0A9D1RGY8_9FIRM</name>
<evidence type="ECO:0008006" key="3">
    <source>
        <dbReference type="Google" id="ProtNLM"/>
    </source>
</evidence>
<dbReference type="SUPFAM" id="SSF56281">
    <property type="entry name" value="Metallo-hydrolase/oxidoreductase"/>
    <property type="match status" value="1"/>
</dbReference>
<proteinExistence type="predicted"/>
<dbReference type="InterPro" id="IPR052159">
    <property type="entry name" value="Competence_DNA_uptake"/>
</dbReference>
<accession>A0A9D1RGY8</accession>